<reference evidence="3 4" key="1">
    <citation type="journal article" date="2016" name="Nat. Commun.">
        <title>Thousands of microbial genomes shed light on interconnected biogeochemical processes in an aquifer system.</title>
        <authorList>
            <person name="Anantharaman K."/>
            <person name="Brown C.T."/>
            <person name="Hug L.A."/>
            <person name="Sharon I."/>
            <person name="Castelle C.J."/>
            <person name="Probst A.J."/>
            <person name="Thomas B.C."/>
            <person name="Singh A."/>
            <person name="Wilkins M.J."/>
            <person name="Karaoz U."/>
            <person name="Brodie E.L."/>
            <person name="Williams K.H."/>
            <person name="Hubbard S.S."/>
            <person name="Banfield J.F."/>
        </authorList>
    </citation>
    <scope>NUCLEOTIDE SEQUENCE [LARGE SCALE GENOMIC DNA]</scope>
</reference>
<feature type="chain" id="PRO_5009514631" description="DNA-binding protein" evidence="2">
    <location>
        <begin position="21"/>
        <end position="159"/>
    </location>
</feature>
<comment type="caution">
    <text evidence="3">The sequence shown here is derived from an EMBL/GenBank/DDBJ whole genome shotgun (WGS) entry which is preliminary data.</text>
</comment>
<dbReference type="AlphaFoldDB" id="A0A1F4TPR8"/>
<keyword evidence="1" id="KW-1133">Transmembrane helix</keyword>
<dbReference type="EMBL" id="MEUI01000013">
    <property type="protein sequence ID" value="OGC34705.1"/>
    <property type="molecule type" value="Genomic_DNA"/>
</dbReference>
<feature type="signal peptide" evidence="2">
    <location>
        <begin position="1"/>
        <end position="20"/>
    </location>
</feature>
<protein>
    <recommendedName>
        <fullName evidence="5">DNA-binding protein</fullName>
    </recommendedName>
</protein>
<keyword evidence="2" id="KW-0732">Signal</keyword>
<name>A0A1F4TPR8_UNCSA</name>
<proteinExistence type="predicted"/>
<evidence type="ECO:0000313" key="4">
    <source>
        <dbReference type="Proteomes" id="UP000177309"/>
    </source>
</evidence>
<evidence type="ECO:0008006" key="5">
    <source>
        <dbReference type="Google" id="ProtNLM"/>
    </source>
</evidence>
<organism evidence="3 4">
    <name type="scientific">candidate division WOR-1 bacterium RIFOXYC2_FULL_41_25</name>
    <dbReference type="NCBI Taxonomy" id="1802586"/>
    <lineage>
        <taxon>Bacteria</taxon>
        <taxon>Bacillati</taxon>
        <taxon>Saganbacteria</taxon>
    </lineage>
</organism>
<evidence type="ECO:0000256" key="1">
    <source>
        <dbReference type="SAM" id="Phobius"/>
    </source>
</evidence>
<accession>A0A1F4TPR8</accession>
<evidence type="ECO:0000256" key="2">
    <source>
        <dbReference type="SAM" id="SignalP"/>
    </source>
</evidence>
<feature type="transmembrane region" description="Helical" evidence="1">
    <location>
        <begin position="135"/>
        <end position="154"/>
    </location>
</feature>
<gene>
    <name evidence="3" type="ORF">A2462_03175</name>
</gene>
<evidence type="ECO:0000313" key="3">
    <source>
        <dbReference type="EMBL" id="OGC34705.1"/>
    </source>
</evidence>
<keyword evidence="1" id="KW-0812">Transmembrane</keyword>
<dbReference type="Proteomes" id="UP000177309">
    <property type="component" value="Unassembled WGS sequence"/>
</dbReference>
<keyword evidence="1" id="KW-0472">Membrane</keyword>
<sequence>MRLTVLLAAVLLCLSFSASADIISSQDLINNAAQYDSQTVEYAGEAIGDVMIRGQYAWVNVNDGNTALGIWLSKELARQIKITGSYHFIGDKVKVTGTFHRTCVQHGGDLDIHATSLEVIDPGFRRTLTINYQKLLISVILLLGTLAIIFLPRFSSTKP</sequence>